<feature type="region of interest" description="Disordered" evidence="1">
    <location>
        <begin position="1"/>
        <end position="49"/>
    </location>
</feature>
<keyword evidence="3" id="KW-1185">Reference proteome</keyword>
<evidence type="ECO:0000313" key="3">
    <source>
        <dbReference type="Proteomes" id="UP001497522"/>
    </source>
</evidence>
<name>A0ABP1AZT1_9BRYO</name>
<protein>
    <recommendedName>
        <fullName evidence="4">BED-type domain-containing protein</fullName>
    </recommendedName>
</protein>
<organism evidence="2 3">
    <name type="scientific">Sphagnum jensenii</name>
    <dbReference type="NCBI Taxonomy" id="128206"/>
    <lineage>
        <taxon>Eukaryota</taxon>
        <taxon>Viridiplantae</taxon>
        <taxon>Streptophyta</taxon>
        <taxon>Embryophyta</taxon>
        <taxon>Bryophyta</taxon>
        <taxon>Sphagnophytina</taxon>
        <taxon>Sphagnopsida</taxon>
        <taxon>Sphagnales</taxon>
        <taxon>Sphagnaceae</taxon>
        <taxon>Sphagnum</taxon>
    </lineage>
</organism>
<evidence type="ECO:0000313" key="2">
    <source>
        <dbReference type="EMBL" id="CAK9868104.1"/>
    </source>
</evidence>
<gene>
    <name evidence="2" type="ORF">CSSPJE1EN2_LOCUS11099</name>
</gene>
<feature type="compositionally biased region" description="Basic residues" evidence="1">
    <location>
        <begin position="39"/>
        <end position="48"/>
    </location>
</feature>
<dbReference type="Proteomes" id="UP001497522">
    <property type="component" value="Chromosome 18"/>
</dbReference>
<reference evidence="2" key="1">
    <citation type="submission" date="2024-03" db="EMBL/GenBank/DDBJ databases">
        <authorList>
            <consortium name="ELIXIR-Norway"/>
            <consortium name="Elixir Norway"/>
        </authorList>
    </citation>
    <scope>NUCLEOTIDE SEQUENCE</scope>
</reference>
<feature type="compositionally biased region" description="Low complexity" evidence="1">
    <location>
        <begin position="29"/>
        <end position="38"/>
    </location>
</feature>
<sequence>MDKIANSNDDIISVTSSDSESREGSVPMSTSGTFSSTGRRMKKRKHTSWVRQYFKDAPSSNRVMGIASRSCSATYSVNSATSNLCLHLK</sequence>
<feature type="compositionally biased region" description="Polar residues" evidence="1">
    <location>
        <begin position="1"/>
        <end position="18"/>
    </location>
</feature>
<dbReference type="EMBL" id="OZ023719">
    <property type="protein sequence ID" value="CAK9868104.1"/>
    <property type="molecule type" value="Genomic_DNA"/>
</dbReference>
<evidence type="ECO:0008006" key="4">
    <source>
        <dbReference type="Google" id="ProtNLM"/>
    </source>
</evidence>
<evidence type="ECO:0000256" key="1">
    <source>
        <dbReference type="SAM" id="MobiDB-lite"/>
    </source>
</evidence>
<accession>A0ABP1AZT1</accession>
<proteinExistence type="predicted"/>